<evidence type="ECO:0000259" key="5">
    <source>
        <dbReference type="PROSITE" id="PS50023"/>
    </source>
</evidence>
<dbReference type="AlphaFoldDB" id="D3BU00"/>
<evidence type="ECO:0000313" key="7">
    <source>
        <dbReference type="Proteomes" id="UP000001396"/>
    </source>
</evidence>
<dbReference type="GO" id="GO:0046872">
    <property type="term" value="F:metal ion binding"/>
    <property type="evidence" value="ECO:0007669"/>
    <property type="project" value="UniProtKB-KW"/>
</dbReference>
<evidence type="ECO:0000256" key="4">
    <source>
        <dbReference type="PROSITE-ProRule" id="PRU00125"/>
    </source>
</evidence>
<dbReference type="PROSITE" id="PS00478">
    <property type="entry name" value="LIM_DOMAIN_1"/>
    <property type="match status" value="1"/>
</dbReference>
<reference evidence="6 7" key="1">
    <citation type="journal article" date="2011" name="Genome Res.">
        <title>Phylogeny-wide analysis of social amoeba genomes highlights ancient origins for complex intercellular communication.</title>
        <authorList>
            <person name="Heidel A.J."/>
            <person name="Lawal H.M."/>
            <person name="Felder M."/>
            <person name="Schilde C."/>
            <person name="Helps N.R."/>
            <person name="Tunggal B."/>
            <person name="Rivero F."/>
            <person name="John U."/>
            <person name="Schleicher M."/>
            <person name="Eichinger L."/>
            <person name="Platzer M."/>
            <person name="Noegel A.A."/>
            <person name="Schaap P."/>
            <person name="Gloeckner G."/>
        </authorList>
    </citation>
    <scope>NUCLEOTIDE SEQUENCE [LARGE SCALE GENOMIC DNA]</scope>
    <source>
        <strain evidence="7">ATCC 26659 / Pp 5 / PN500</strain>
    </source>
</reference>
<dbReference type="OMA" id="CANHYPV"/>
<dbReference type="STRING" id="670386.D3BU00"/>
<dbReference type="SMART" id="SM00132">
    <property type="entry name" value="LIM"/>
    <property type="match status" value="1"/>
</dbReference>
<gene>
    <name evidence="6" type="primary">limD1</name>
    <name evidence="6" type="ORF">PPL_11260</name>
</gene>
<organism evidence="6 7">
    <name type="scientific">Heterostelium pallidum (strain ATCC 26659 / Pp 5 / PN500)</name>
    <name type="common">Cellular slime mold</name>
    <name type="synonym">Polysphondylium pallidum</name>
    <dbReference type="NCBI Taxonomy" id="670386"/>
    <lineage>
        <taxon>Eukaryota</taxon>
        <taxon>Amoebozoa</taxon>
        <taxon>Evosea</taxon>
        <taxon>Eumycetozoa</taxon>
        <taxon>Dictyostelia</taxon>
        <taxon>Acytosteliales</taxon>
        <taxon>Acytosteliaceae</taxon>
        <taxon>Heterostelium</taxon>
    </lineage>
</organism>
<keyword evidence="2 4" id="KW-0862">Zinc</keyword>
<dbReference type="Pfam" id="PF00412">
    <property type="entry name" value="LIM"/>
    <property type="match status" value="1"/>
</dbReference>
<dbReference type="InterPro" id="IPR001781">
    <property type="entry name" value="Znf_LIM"/>
</dbReference>
<dbReference type="PROSITE" id="PS50023">
    <property type="entry name" value="LIM_DOMAIN_2"/>
    <property type="match status" value="1"/>
</dbReference>
<evidence type="ECO:0000313" key="6">
    <source>
        <dbReference type="EMBL" id="EFA75186.1"/>
    </source>
</evidence>
<dbReference type="SUPFAM" id="SSF57716">
    <property type="entry name" value="Glucocorticoid receptor-like (DNA-binding domain)"/>
    <property type="match status" value="2"/>
</dbReference>
<dbReference type="InParanoid" id="D3BU00"/>
<evidence type="ECO:0000256" key="2">
    <source>
        <dbReference type="ARBA" id="ARBA00022833"/>
    </source>
</evidence>
<dbReference type="GeneID" id="31366728"/>
<evidence type="ECO:0000256" key="3">
    <source>
        <dbReference type="ARBA" id="ARBA00023038"/>
    </source>
</evidence>
<comment type="caution">
    <text evidence="6">The sequence shown here is derived from an EMBL/GenBank/DDBJ whole genome shotgun (WGS) entry which is preliminary data.</text>
</comment>
<keyword evidence="7" id="KW-1185">Reference proteome</keyword>
<keyword evidence="1 4" id="KW-0479">Metal-binding</keyword>
<keyword evidence="3 4" id="KW-0440">LIM domain</keyword>
<dbReference type="EMBL" id="ADBJ01000056">
    <property type="protein sequence ID" value="EFA75186.1"/>
    <property type="molecule type" value="Genomic_DNA"/>
</dbReference>
<dbReference type="PANTHER" id="PTHR24206">
    <property type="entry name" value="OS06G0237300 PROTEIN"/>
    <property type="match status" value="1"/>
</dbReference>
<accession>D3BU00</accession>
<evidence type="ECO:0000256" key="1">
    <source>
        <dbReference type="ARBA" id="ARBA00022723"/>
    </source>
</evidence>
<dbReference type="Gene3D" id="2.10.110.10">
    <property type="entry name" value="Cysteine Rich Protein"/>
    <property type="match status" value="1"/>
</dbReference>
<sequence length="193" mass="20841">MATLGKCKKCGVRVYDLEGVTAAKACWHKMCFKCETCNWQLTLTNYKCINDKVYCKNHYPVTGFGTDHIIGTQSTDSLGLANPINAPKLDTVNQQVRGDSGKTQVGLDSMHISKPVNAPKLDTVNDQVRGDGGKTQVGLDSIHIAKPVSAPKLDTVNDQVRGDGGKTQVGLDSIHIAKPLDAPKLDGVMHQVR</sequence>
<feature type="domain" description="LIM zinc-binding" evidence="5">
    <location>
        <begin position="5"/>
        <end position="65"/>
    </location>
</feature>
<protein>
    <submittedName>
        <fullName evidence="6">LIM-type zinc finger-containing protein</fullName>
    </submittedName>
</protein>
<dbReference type="CDD" id="cd09358">
    <property type="entry name" value="LIM_Mical_like"/>
    <property type="match status" value="1"/>
</dbReference>
<dbReference type="Proteomes" id="UP000001396">
    <property type="component" value="Unassembled WGS sequence"/>
</dbReference>
<dbReference type="RefSeq" id="XP_020427320.1">
    <property type="nucleotide sequence ID" value="XM_020582017.1"/>
</dbReference>
<proteinExistence type="predicted"/>
<name>D3BU00_HETP5</name>